<evidence type="ECO:0000259" key="1">
    <source>
        <dbReference type="PROSITE" id="PS50983"/>
    </source>
</evidence>
<dbReference type="Gene3D" id="3.40.50.1980">
    <property type="entry name" value="Nitrogenase molybdenum iron protein domain"/>
    <property type="match status" value="2"/>
</dbReference>
<keyword evidence="3" id="KW-1185">Reference proteome</keyword>
<accession>A0ABW3V0G3</accession>
<name>A0ABW3V0G3_9HYPH</name>
<dbReference type="InterPro" id="IPR002491">
    <property type="entry name" value="ABC_transptr_periplasmic_BD"/>
</dbReference>
<dbReference type="PANTHER" id="PTHR30535">
    <property type="entry name" value="VITAMIN B12-BINDING PROTEIN"/>
    <property type="match status" value="1"/>
</dbReference>
<proteinExistence type="predicted"/>
<dbReference type="Pfam" id="PF01497">
    <property type="entry name" value="Peripla_BP_2"/>
    <property type="match status" value="1"/>
</dbReference>
<dbReference type="RefSeq" id="WP_289388873.1">
    <property type="nucleotide sequence ID" value="NZ_JAUCBM010000022.1"/>
</dbReference>
<dbReference type="PROSITE" id="PS50983">
    <property type="entry name" value="FE_B12_PBP"/>
    <property type="match status" value="1"/>
</dbReference>
<dbReference type="Proteomes" id="UP001597263">
    <property type="component" value="Unassembled WGS sequence"/>
</dbReference>
<gene>
    <name evidence="2" type="ORF">ACFQ35_05280</name>
</gene>
<evidence type="ECO:0000313" key="3">
    <source>
        <dbReference type="Proteomes" id="UP001597263"/>
    </source>
</evidence>
<dbReference type="EMBL" id="JBHTMA010000029">
    <property type="protein sequence ID" value="MFD1226563.1"/>
    <property type="molecule type" value="Genomic_DNA"/>
</dbReference>
<reference evidence="3" key="1">
    <citation type="journal article" date="2019" name="Int. J. Syst. Evol. Microbiol.">
        <title>The Global Catalogue of Microorganisms (GCM) 10K type strain sequencing project: providing services to taxonomists for standard genome sequencing and annotation.</title>
        <authorList>
            <consortium name="The Broad Institute Genomics Platform"/>
            <consortium name="The Broad Institute Genome Sequencing Center for Infectious Disease"/>
            <person name="Wu L."/>
            <person name="Ma J."/>
        </authorList>
    </citation>
    <scope>NUCLEOTIDE SEQUENCE [LARGE SCALE GENOMIC DNA]</scope>
    <source>
        <strain evidence="3">CCUG 49584</strain>
    </source>
</reference>
<organism evidence="2 3">
    <name type="scientific">Pseudochrobactrum kiredjianiae</name>
    <dbReference type="NCBI Taxonomy" id="386305"/>
    <lineage>
        <taxon>Bacteria</taxon>
        <taxon>Pseudomonadati</taxon>
        <taxon>Pseudomonadota</taxon>
        <taxon>Alphaproteobacteria</taxon>
        <taxon>Hyphomicrobiales</taxon>
        <taxon>Brucellaceae</taxon>
        <taxon>Pseudochrobactrum</taxon>
    </lineage>
</organism>
<dbReference type="PANTHER" id="PTHR30535:SF34">
    <property type="entry name" value="MOLYBDATE-BINDING PROTEIN MOLA"/>
    <property type="match status" value="1"/>
</dbReference>
<sequence length="393" mass="42310">MVLQVFNRKKGAALPAALLYSLAVFWGLALFVAGIAKAEILLEDAAGRKVRLEAPASRIVTNESLLLLSLALLDPEPVARLAGWAAPQRFDKGMYQDFKQRFPQIDTIPVVGGVMPANSSVEALLSVQPDLFLISLWQPGWENIAERIEAAGVPVIYLDGPENAARGPADATAFSMTLLGKAIGRDEQASSFADFVKVRYAFVAERLKNISTKQENTPKVLIDAHAVDVCCASPGLDNRITQYLTLAGGNNIGSDVIAGYDGQLSPEYVLSIDPDVYIATGGPHLAGQGGLVIGGDMDKQAARASLRAVTQRSIRGDLTSIRDGRAFAVSHQFSNSALSVLVFECFAKWIHPALFEDLEPADTLAEINRRFMAVPITGTFWVSLNETQKTATP</sequence>
<dbReference type="InterPro" id="IPR050902">
    <property type="entry name" value="ABC_Transporter_SBP"/>
</dbReference>
<evidence type="ECO:0000313" key="2">
    <source>
        <dbReference type="EMBL" id="MFD1226563.1"/>
    </source>
</evidence>
<comment type="caution">
    <text evidence="2">The sequence shown here is derived from an EMBL/GenBank/DDBJ whole genome shotgun (WGS) entry which is preliminary data.</text>
</comment>
<dbReference type="SUPFAM" id="SSF53807">
    <property type="entry name" value="Helical backbone' metal receptor"/>
    <property type="match status" value="1"/>
</dbReference>
<protein>
    <submittedName>
        <fullName evidence="2">ABC transporter substrate-binding protein</fullName>
    </submittedName>
</protein>
<feature type="domain" description="Fe/B12 periplasmic-binding" evidence="1">
    <location>
        <begin position="58"/>
        <end position="358"/>
    </location>
</feature>